<keyword evidence="3" id="KW-1185">Reference proteome</keyword>
<feature type="signal peptide" evidence="1">
    <location>
        <begin position="1"/>
        <end position="23"/>
    </location>
</feature>
<reference evidence="2 3" key="1">
    <citation type="submission" date="2015-12" db="EMBL/GenBank/DDBJ databases">
        <title>The genome of Folsomia candida.</title>
        <authorList>
            <person name="Faddeeva A."/>
            <person name="Derks M.F."/>
            <person name="Anvar Y."/>
            <person name="Smit S."/>
            <person name="Van Straalen N."/>
            <person name="Roelofs D."/>
        </authorList>
    </citation>
    <scope>NUCLEOTIDE SEQUENCE [LARGE SCALE GENOMIC DNA]</scope>
    <source>
        <strain evidence="2 3">VU population</strain>
        <tissue evidence="2">Whole body</tissue>
    </source>
</reference>
<keyword evidence="1" id="KW-0732">Signal</keyword>
<proteinExistence type="predicted"/>
<accession>A0A226DLD2</accession>
<evidence type="ECO:0000313" key="3">
    <source>
        <dbReference type="Proteomes" id="UP000198287"/>
    </source>
</evidence>
<organism evidence="2 3">
    <name type="scientific">Folsomia candida</name>
    <name type="common">Springtail</name>
    <dbReference type="NCBI Taxonomy" id="158441"/>
    <lineage>
        <taxon>Eukaryota</taxon>
        <taxon>Metazoa</taxon>
        <taxon>Ecdysozoa</taxon>
        <taxon>Arthropoda</taxon>
        <taxon>Hexapoda</taxon>
        <taxon>Collembola</taxon>
        <taxon>Entomobryomorpha</taxon>
        <taxon>Isotomoidea</taxon>
        <taxon>Isotomidae</taxon>
        <taxon>Proisotominae</taxon>
        <taxon>Folsomia</taxon>
    </lineage>
</organism>
<dbReference type="EMBL" id="LNIX01000015">
    <property type="protein sequence ID" value="OXA46345.1"/>
    <property type="molecule type" value="Genomic_DNA"/>
</dbReference>
<dbReference type="Gene3D" id="2.10.60.10">
    <property type="entry name" value="CD59"/>
    <property type="match status" value="1"/>
</dbReference>
<feature type="chain" id="PRO_5012804826" evidence="1">
    <location>
        <begin position="24"/>
        <end position="160"/>
    </location>
</feature>
<evidence type="ECO:0000313" key="2">
    <source>
        <dbReference type="EMBL" id="OXA46345.1"/>
    </source>
</evidence>
<dbReference type="Proteomes" id="UP000198287">
    <property type="component" value="Unassembled WGS sequence"/>
</dbReference>
<sequence>MEFDRMIFVLVVVLAVFSSVCEASAVGNAQYNSTQHNHDHNNHDHYEPAIRHQVTSGKFGHGPEDPMNVHCVHIKGTSDAGGQINIRGCATLPKEEIYQGKTCIPGNDLMLIPVGMVKEVEYCYCKGTGCNTSPKFGPTNIFAGLLLTVIAITNKLTNSL</sequence>
<comment type="caution">
    <text evidence="2">The sequence shown here is derived from an EMBL/GenBank/DDBJ whole genome shotgun (WGS) entry which is preliminary data.</text>
</comment>
<dbReference type="InterPro" id="IPR045860">
    <property type="entry name" value="Snake_toxin-like_sf"/>
</dbReference>
<dbReference type="AlphaFoldDB" id="A0A226DLD2"/>
<protein>
    <submittedName>
        <fullName evidence="2">Glycophorin-A</fullName>
    </submittedName>
</protein>
<name>A0A226DLD2_FOLCA</name>
<evidence type="ECO:0000256" key="1">
    <source>
        <dbReference type="SAM" id="SignalP"/>
    </source>
</evidence>
<gene>
    <name evidence="2" type="ORF">Fcan01_18622</name>
</gene>